<gene>
    <name evidence="6" type="primary">lptE</name>
    <name evidence="8" type="ORF">SAMN04487960_102391</name>
</gene>
<feature type="region of interest" description="Disordered" evidence="7">
    <location>
        <begin position="184"/>
        <end position="204"/>
    </location>
</feature>
<protein>
    <recommendedName>
        <fullName evidence="6">LPS-assembly lipoprotein LptE</fullName>
    </recommendedName>
</protein>
<evidence type="ECO:0000256" key="4">
    <source>
        <dbReference type="ARBA" id="ARBA00023237"/>
    </source>
</evidence>
<dbReference type="RefSeq" id="WP_091811738.1">
    <property type="nucleotide sequence ID" value="NZ_FNNE01000002.1"/>
</dbReference>
<feature type="compositionally biased region" description="Low complexity" evidence="7">
    <location>
        <begin position="195"/>
        <end position="204"/>
    </location>
</feature>
<dbReference type="AlphaFoldDB" id="A0A1H2TBL3"/>
<evidence type="ECO:0000256" key="3">
    <source>
        <dbReference type="ARBA" id="ARBA00023139"/>
    </source>
</evidence>
<dbReference type="Gene3D" id="3.30.160.150">
    <property type="entry name" value="Lipoprotein like domain"/>
    <property type="match status" value="1"/>
</dbReference>
<reference evidence="8 9" key="1">
    <citation type="submission" date="2016-10" db="EMBL/GenBank/DDBJ databases">
        <authorList>
            <person name="de Groot N.N."/>
        </authorList>
    </citation>
    <scope>NUCLEOTIDE SEQUENCE [LARGE SCALE GENOMIC DNA]</scope>
    <source>
        <strain evidence="8 9">CGMCC 1.7059</strain>
    </source>
</reference>
<comment type="subunit">
    <text evidence="6">Component of the lipopolysaccharide transport and assembly complex. Interacts with LptD.</text>
</comment>
<name>A0A1H2TBL3_9GAMM</name>
<keyword evidence="2 6" id="KW-0472">Membrane</keyword>
<evidence type="ECO:0000256" key="2">
    <source>
        <dbReference type="ARBA" id="ARBA00023136"/>
    </source>
</evidence>
<dbReference type="GO" id="GO:0001530">
    <property type="term" value="F:lipopolysaccharide binding"/>
    <property type="evidence" value="ECO:0007669"/>
    <property type="project" value="TreeGrafter"/>
</dbReference>
<evidence type="ECO:0000256" key="7">
    <source>
        <dbReference type="SAM" id="MobiDB-lite"/>
    </source>
</evidence>
<evidence type="ECO:0000256" key="5">
    <source>
        <dbReference type="ARBA" id="ARBA00023288"/>
    </source>
</evidence>
<dbReference type="HAMAP" id="MF_01186">
    <property type="entry name" value="LPS_assembly_LptE"/>
    <property type="match status" value="1"/>
</dbReference>
<dbReference type="STRING" id="488533.SAMN04487960_102391"/>
<dbReference type="PANTHER" id="PTHR38098">
    <property type="entry name" value="LPS-ASSEMBLY LIPOPROTEIN LPTE"/>
    <property type="match status" value="1"/>
</dbReference>
<comment type="similarity">
    <text evidence="6">Belongs to the LptE lipoprotein family.</text>
</comment>
<sequence length="204" mass="22340">MTLGSSRNPSPAYAAVTARLTLLAAVLAISACGFQLRGAAPVSSALQPLSVQCAGNVPVALCNAVTEQLTLGEVALTEPAQAAYRLRLTRFEQTRRTSAITLQGSAAEYDLRQRVWMDLQNRQGLPLIAESELNSSESYRYDEDQVLAKQREQQEIESALYQRLAQQIIFRLTPMTEARIRAIEAQAQTPPPTAPETSEQAPLR</sequence>
<dbReference type="Pfam" id="PF04390">
    <property type="entry name" value="LptE"/>
    <property type="match status" value="1"/>
</dbReference>
<dbReference type="Proteomes" id="UP000199675">
    <property type="component" value="Unassembled WGS sequence"/>
</dbReference>
<evidence type="ECO:0000313" key="8">
    <source>
        <dbReference type="EMBL" id="SDW41210.1"/>
    </source>
</evidence>
<dbReference type="PANTHER" id="PTHR38098:SF1">
    <property type="entry name" value="LPS-ASSEMBLY LIPOPROTEIN LPTE"/>
    <property type="match status" value="1"/>
</dbReference>
<evidence type="ECO:0000313" key="9">
    <source>
        <dbReference type="Proteomes" id="UP000199675"/>
    </source>
</evidence>
<comment type="subcellular location">
    <subcellularLocation>
        <location evidence="6">Cell outer membrane</location>
        <topology evidence="6">Lipid-anchor</topology>
    </subcellularLocation>
</comment>
<dbReference type="GO" id="GO:0009279">
    <property type="term" value="C:cell outer membrane"/>
    <property type="evidence" value="ECO:0007669"/>
    <property type="project" value="UniProtKB-SubCell"/>
</dbReference>
<proteinExistence type="inferred from homology"/>
<dbReference type="GO" id="GO:0015920">
    <property type="term" value="P:lipopolysaccharide transport"/>
    <property type="evidence" value="ECO:0007669"/>
    <property type="project" value="TreeGrafter"/>
</dbReference>
<evidence type="ECO:0000256" key="6">
    <source>
        <dbReference type="HAMAP-Rule" id="MF_01186"/>
    </source>
</evidence>
<keyword evidence="9" id="KW-1185">Reference proteome</keyword>
<accession>A0A1H2TBL3</accession>
<evidence type="ECO:0000256" key="1">
    <source>
        <dbReference type="ARBA" id="ARBA00022729"/>
    </source>
</evidence>
<comment type="function">
    <text evidence="6">Together with LptD, is involved in the assembly of lipopolysaccharide (LPS) at the surface of the outer membrane. Required for the proper assembly of LptD. Binds LPS and may serve as the LPS recognition site at the outer membrane.</text>
</comment>
<dbReference type="OrthoDB" id="7349153at2"/>
<dbReference type="InterPro" id="IPR007485">
    <property type="entry name" value="LPS_assembly_LptE"/>
</dbReference>
<keyword evidence="3 6" id="KW-0564">Palmitate</keyword>
<dbReference type="GO" id="GO:0043165">
    <property type="term" value="P:Gram-negative-bacterium-type cell outer membrane assembly"/>
    <property type="evidence" value="ECO:0007669"/>
    <property type="project" value="UniProtKB-UniRule"/>
</dbReference>
<organism evidence="8 9">
    <name type="scientific">Marinobacter mobilis</name>
    <dbReference type="NCBI Taxonomy" id="488533"/>
    <lineage>
        <taxon>Bacteria</taxon>
        <taxon>Pseudomonadati</taxon>
        <taxon>Pseudomonadota</taxon>
        <taxon>Gammaproteobacteria</taxon>
        <taxon>Pseudomonadales</taxon>
        <taxon>Marinobacteraceae</taxon>
        <taxon>Marinobacter</taxon>
    </lineage>
</organism>
<keyword evidence="1 6" id="KW-0732">Signal</keyword>
<dbReference type="EMBL" id="FNNE01000002">
    <property type="protein sequence ID" value="SDW41210.1"/>
    <property type="molecule type" value="Genomic_DNA"/>
</dbReference>
<keyword evidence="5 6" id="KW-0449">Lipoprotein</keyword>
<dbReference type="PROSITE" id="PS51257">
    <property type="entry name" value="PROKAR_LIPOPROTEIN"/>
    <property type="match status" value="1"/>
</dbReference>
<dbReference type="GO" id="GO:1990351">
    <property type="term" value="C:transporter complex"/>
    <property type="evidence" value="ECO:0007669"/>
    <property type="project" value="TreeGrafter"/>
</dbReference>
<keyword evidence="4 6" id="KW-0998">Cell outer membrane</keyword>